<dbReference type="OrthoDB" id="5863628at2759"/>
<name>A0A3N0Z3T8_ANAGA</name>
<sequence length="244" mass="26563">MLHIIHMYGINDAHALSVSRRPHASRASVDAPGQCVRSGCASVFFSCSVMVKELLISQSVSNALFSSCLYEAPPSEMIGRLEQCVVIGQALPLNNNKAGESHAAKVRIVSNGVQPYIVQTGVDTDGETQEEVTTIRMKLDVSECSSGLPSNEHKLLPPAGMERHFISRRRKTDVLFGRRLSNVGLVCQGNFGPRRCRRQPTPQSAFVATSSSTSAWCVPAFNLLCKSSIELTLVCEAVRRKMTA</sequence>
<evidence type="ECO:0000313" key="1">
    <source>
        <dbReference type="EMBL" id="ROL52913.1"/>
    </source>
</evidence>
<comment type="caution">
    <text evidence="1">The sequence shown here is derived from an EMBL/GenBank/DDBJ whole genome shotgun (WGS) entry which is preliminary data.</text>
</comment>
<accession>A0A3N0Z3T8</accession>
<evidence type="ECO:0000313" key="2">
    <source>
        <dbReference type="Proteomes" id="UP000281406"/>
    </source>
</evidence>
<organism evidence="1 2">
    <name type="scientific">Anabarilius grahami</name>
    <name type="common">Kanglang fish</name>
    <name type="synonym">Barilius grahami</name>
    <dbReference type="NCBI Taxonomy" id="495550"/>
    <lineage>
        <taxon>Eukaryota</taxon>
        <taxon>Metazoa</taxon>
        <taxon>Chordata</taxon>
        <taxon>Craniata</taxon>
        <taxon>Vertebrata</taxon>
        <taxon>Euteleostomi</taxon>
        <taxon>Actinopterygii</taxon>
        <taxon>Neopterygii</taxon>
        <taxon>Teleostei</taxon>
        <taxon>Ostariophysi</taxon>
        <taxon>Cypriniformes</taxon>
        <taxon>Xenocyprididae</taxon>
        <taxon>Xenocypridinae</taxon>
        <taxon>Xenocypridinae incertae sedis</taxon>
        <taxon>Anabarilius</taxon>
    </lineage>
</organism>
<proteinExistence type="predicted"/>
<reference evidence="1 2" key="1">
    <citation type="submission" date="2018-10" db="EMBL/GenBank/DDBJ databases">
        <title>Genome assembly for a Yunnan-Guizhou Plateau 3E fish, Anabarilius grahami (Regan), and its evolutionary and genetic applications.</title>
        <authorList>
            <person name="Jiang W."/>
        </authorList>
    </citation>
    <scope>NUCLEOTIDE SEQUENCE [LARGE SCALE GENOMIC DNA]</scope>
    <source>
        <strain evidence="1">AG-KIZ</strain>
        <tissue evidence="1">Muscle</tissue>
    </source>
</reference>
<dbReference type="Proteomes" id="UP000281406">
    <property type="component" value="Unassembled WGS sequence"/>
</dbReference>
<dbReference type="EMBL" id="RJVU01014363">
    <property type="protein sequence ID" value="ROL52913.1"/>
    <property type="molecule type" value="Genomic_DNA"/>
</dbReference>
<keyword evidence="2" id="KW-1185">Reference proteome</keyword>
<dbReference type="AlphaFoldDB" id="A0A3N0Z3T8"/>
<gene>
    <name evidence="1" type="ORF">DPX16_8476</name>
</gene>
<protein>
    <submittedName>
        <fullName evidence="1">Uncharacterized protein</fullName>
    </submittedName>
</protein>